<dbReference type="EMBL" id="CAUWAG010000012">
    <property type="protein sequence ID" value="CAJ2509164.1"/>
    <property type="molecule type" value="Genomic_DNA"/>
</dbReference>
<protein>
    <submittedName>
        <fullName evidence="2">Uu.00g141900.m01.CDS01</fullName>
    </submittedName>
</protein>
<dbReference type="Proteomes" id="UP001295740">
    <property type="component" value="Unassembled WGS sequence"/>
</dbReference>
<evidence type="ECO:0000256" key="1">
    <source>
        <dbReference type="SAM" id="MobiDB-lite"/>
    </source>
</evidence>
<feature type="region of interest" description="Disordered" evidence="1">
    <location>
        <begin position="1"/>
        <end position="114"/>
    </location>
</feature>
<dbReference type="AlphaFoldDB" id="A0AAI8VR63"/>
<proteinExistence type="predicted"/>
<evidence type="ECO:0000313" key="2">
    <source>
        <dbReference type="EMBL" id="CAJ2509164.1"/>
    </source>
</evidence>
<feature type="compositionally biased region" description="Basic and acidic residues" evidence="1">
    <location>
        <begin position="96"/>
        <end position="114"/>
    </location>
</feature>
<name>A0AAI8VR63_9PEZI</name>
<accession>A0AAI8VR63</accession>
<evidence type="ECO:0000313" key="3">
    <source>
        <dbReference type="Proteomes" id="UP001295740"/>
    </source>
</evidence>
<reference evidence="2" key="1">
    <citation type="submission" date="2023-10" db="EMBL/GenBank/DDBJ databases">
        <authorList>
            <person name="Hackl T."/>
        </authorList>
    </citation>
    <scope>NUCLEOTIDE SEQUENCE</scope>
</reference>
<gene>
    <name evidence="2" type="ORF">KHLLAP_LOCUS9632</name>
</gene>
<comment type="caution">
    <text evidence="2">The sequence shown here is derived from an EMBL/GenBank/DDBJ whole genome shotgun (WGS) entry which is preliminary data.</text>
</comment>
<keyword evidence="3" id="KW-1185">Reference proteome</keyword>
<sequence>MAPKTPYDPGKASTSNNVSPEDAVQSTGYKEEAQQGSSTQRYLEHPSSIAANNKDASGWPMIHNNTTPFSKEQPYAPFEETQAMATDEGSTWSQDWKAKGAEPEEKSSDKKPEE</sequence>
<organism evidence="2 3">
    <name type="scientific">Anthostomella pinea</name>
    <dbReference type="NCBI Taxonomy" id="933095"/>
    <lineage>
        <taxon>Eukaryota</taxon>
        <taxon>Fungi</taxon>
        <taxon>Dikarya</taxon>
        <taxon>Ascomycota</taxon>
        <taxon>Pezizomycotina</taxon>
        <taxon>Sordariomycetes</taxon>
        <taxon>Xylariomycetidae</taxon>
        <taxon>Xylariales</taxon>
        <taxon>Xylariaceae</taxon>
        <taxon>Anthostomella</taxon>
    </lineage>
</organism>
<feature type="compositionally biased region" description="Polar residues" evidence="1">
    <location>
        <begin position="12"/>
        <end position="41"/>
    </location>
</feature>